<dbReference type="RefSeq" id="WP_183622611.1">
    <property type="nucleotide sequence ID" value="NZ_JACIDX010000002.1"/>
</dbReference>
<dbReference type="GO" id="GO:0046872">
    <property type="term" value="F:metal ion binding"/>
    <property type="evidence" value="ECO:0007669"/>
    <property type="project" value="UniProtKB-KW"/>
</dbReference>
<keyword evidence="1 4" id="KW-0349">Heme</keyword>
<dbReference type="GO" id="GO:0020037">
    <property type="term" value="F:heme binding"/>
    <property type="evidence" value="ECO:0007669"/>
    <property type="project" value="InterPro"/>
</dbReference>
<keyword evidence="5" id="KW-0472">Membrane</keyword>
<evidence type="ECO:0000313" key="8">
    <source>
        <dbReference type="Proteomes" id="UP000548867"/>
    </source>
</evidence>
<protein>
    <recommendedName>
        <fullName evidence="6">Cytochrome c domain-containing protein</fullName>
    </recommendedName>
</protein>
<evidence type="ECO:0000256" key="2">
    <source>
        <dbReference type="ARBA" id="ARBA00022723"/>
    </source>
</evidence>
<name>A0A7W6CDZ5_9SPHN</name>
<dbReference type="PROSITE" id="PS51007">
    <property type="entry name" value="CYTC"/>
    <property type="match status" value="1"/>
</dbReference>
<keyword evidence="3 4" id="KW-0408">Iron</keyword>
<evidence type="ECO:0000256" key="4">
    <source>
        <dbReference type="PROSITE-ProRule" id="PRU00433"/>
    </source>
</evidence>
<gene>
    <name evidence="7" type="ORF">GGR38_000657</name>
</gene>
<keyword evidence="8" id="KW-1185">Reference proteome</keyword>
<comment type="caution">
    <text evidence="7">The sequence shown here is derived from an EMBL/GenBank/DDBJ whole genome shotgun (WGS) entry which is preliminary data.</text>
</comment>
<reference evidence="7 8" key="1">
    <citation type="submission" date="2020-08" db="EMBL/GenBank/DDBJ databases">
        <title>Genomic Encyclopedia of Type Strains, Phase IV (KMG-IV): sequencing the most valuable type-strain genomes for metagenomic binning, comparative biology and taxonomic classification.</title>
        <authorList>
            <person name="Goeker M."/>
        </authorList>
    </citation>
    <scope>NUCLEOTIDE SEQUENCE [LARGE SCALE GENOMIC DNA]</scope>
    <source>
        <strain evidence="7 8">DSM 27057</strain>
    </source>
</reference>
<dbReference type="SUPFAM" id="SSF46626">
    <property type="entry name" value="Cytochrome c"/>
    <property type="match status" value="2"/>
</dbReference>
<evidence type="ECO:0000256" key="1">
    <source>
        <dbReference type="ARBA" id="ARBA00022617"/>
    </source>
</evidence>
<feature type="domain" description="Cytochrome c" evidence="6">
    <location>
        <begin position="517"/>
        <end position="649"/>
    </location>
</feature>
<dbReference type="GO" id="GO:0009055">
    <property type="term" value="F:electron transfer activity"/>
    <property type="evidence" value="ECO:0007669"/>
    <property type="project" value="InterPro"/>
</dbReference>
<evidence type="ECO:0000259" key="6">
    <source>
        <dbReference type="PROSITE" id="PS51007"/>
    </source>
</evidence>
<dbReference type="AlphaFoldDB" id="A0A7W6CDZ5"/>
<proteinExistence type="predicted"/>
<dbReference type="EMBL" id="JACIDX010000002">
    <property type="protein sequence ID" value="MBB3953730.1"/>
    <property type="molecule type" value="Genomic_DNA"/>
</dbReference>
<keyword evidence="2 4" id="KW-0479">Metal-binding</keyword>
<evidence type="ECO:0000256" key="5">
    <source>
        <dbReference type="SAM" id="Phobius"/>
    </source>
</evidence>
<evidence type="ECO:0000313" key="7">
    <source>
        <dbReference type="EMBL" id="MBB3953730.1"/>
    </source>
</evidence>
<keyword evidence="5" id="KW-1133">Transmembrane helix</keyword>
<dbReference type="Proteomes" id="UP000548867">
    <property type="component" value="Unassembled WGS sequence"/>
</dbReference>
<evidence type="ECO:0000256" key="3">
    <source>
        <dbReference type="ARBA" id="ARBA00023004"/>
    </source>
</evidence>
<keyword evidence="5" id="KW-0812">Transmembrane</keyword>
<feature type="transmembrane region" description="Helical" evidence="5">
    <location>
        <begin position="12"/>
        <end position="28"/>
    </location>
</feature>
<dbReference type="InterPro" id="IPR036909">
    <property type="entry name" value="Cyt_c-like_dom_sf"/>
</dbReference>
<sequence length="884" mass="97939">MPSLRFGRYRWLLALLAVVGIIWIYYAWTAPAVPAWRKACGKSSGKVVDEAVCAYRQSADYKQAEGKKTDADLVAASWKAADEDYFADMDRAATKDPVGLQKDLAPFVPGITPEEAHKVAVIGRNNWIVWTAGNDRFWDVLATKSFGNVDLLKTVSSFPGAKFGRDNRWEYLGLVNEPCFEKAPGPDPARFGLYLDRRKAGCQTDPFENEVKYPGVKLGARGQKIDKDGTVLPVGSLYGAASGVVGLRLFPNPDFDAAAKAKWDWRRYYTDPTYYNDKNLIRPYRVGMACAFCHVGPSPTNPPKDPENPEWANLNSNPGAQYFWIDRIFGFDQDYSNYIFQLYHTSRPGALDTSLVSSDFINNPRTMNAIYAVGTRARITLHWGKEKIAGAEQGNRQFNEYLPANSPLSAFYKVPDTVFTPRVLKDGSDSVGMLGALNRVYINIGLFSEEWITHFNPVVGGTGISPISIAVGRKNSAYWVANESQTPDVALFFLATAKPDYLSLAPGGSAYLSTDKAGIEHGKEIFAGNCAACHSSKLPAKAQSFFPDNGCNGKNYLTCWNNYWRYTRTDPQFRSEMTQIVKSPDFLEDNFLSTDQRVPVTLLETNICSPIATNAIKDNIWDNFSSASYKELPSVGEMDLHDPYTGQVSQKFTLPGGGRGFTRPASLISLWSSAPFLQNNTVGPFNPSPSLESRNAVFDVSIRQMLWPEKRGGNVMFRTASGAMLPGQVDVTTKVSYIRLPNGYLPRFAADALNWFAGTHFITDQGLRIGPIPAGTPINLFSNLDLDVPEGFWAKISHFFSTAWTVLRLTWTLHQIDADDPPAVQSATFRKVAPRLISASKCPDYIVNRGHYFGTQYLHDPAGAPVVGLSDAEKEDLIKFLKTL</sequence>
<accession>A0A7W6CDZ5</accession>
<organism evidence="7 8">
    <name type="scientific">Novosphingobium sediminicola</name>
    <dbReference type="NCBI Taxonomy" id="563162"/>
    <lineage>
        <taxon>Bacteria</taxon>
        <taxon>Pseudomonadati</taxon>
        <taxon>Pseudomonadota</taxon>
        <taxon>Alphaproteobacteria</taxon>
        <taxon>Sphingomonadales</taxon>
        <taxon>Sphingomonadaceae</taxon>
        <taxon>Novosphingobium</taxon>
    </lineage>
</organism>
<dbReference type="InterPro" id="IPR009056">
    <property type="entry name" value="Cyt_c-like_dom"/>
</dbReference>